<sequence>MKKYSFLLTLIAGLIVSCSPVKDVAYFAQFTKEINSVNESLFDARIKPKDLLSITIVSTEPEASRRYNLFTPQAQEITNSLNSQPTIQSYLVDNEGNIELPILGVLNVKGLNTKEVEALIEERLKPYFTGEMPIITIRILNYSVNVLGEVLRPGRFVSNNERITIFEGLALAGDMTIYGRRDNVKVLREAANGERVIYTVNLNDRKIFNSPAYFLEQNDVVYVEPNQSRANSARYGAAENHRISTLSVLISLATMATTIYSITRTR</sequence>
<dbReference type="RefSeq" id="WP_071137245.1">
    <property type="nucleotide sequence ID" value="NZ_JBASDY010000007.1"/>
</dbReference>
<dbReference type="STRING" id="1642646.ING2E5A_2027"/>
<dbReference type="PROSITE" id="PS51257">
    <property type="entry name" value="PROKAR_LIPOPROTEIN"/>
    <property type="match status" value="1"/>
</dbReference>
<dbReference type="GO" id="GO:0015159">
    <property type="term" value="F:polysaccharide transmembrane transporter activity"/>
    <property type="evidence" value="ECO:0007669"/>
    <property type="project" value="InterPro"/>
</dbReference>
<dbReference type="InterPro" id="IPR003715">
    <property type="entry name" value="Poly_export_N"/>
</dbReference>
<evidence type="ECO:0000259" key="2">
    <source>
        <dbReference type="Pfam" id="PF02563"/>
    </source>
</evidence>
<dbReference type="AlphaFoldDB" id="A0A1G4G8G7"/>
<protein>
    <submittedName>
        <fullName evidence="3">Polysaccharide export protein</fullName>
    </submittedName>
</protein>
<reference evidence="3 4" key="1">
    <citation type="submission" date="2016-08" db="EMBL/GenBank/DDBJ databases">
        <authorList>
            <person name="Seilhamer J.J."/>
        </authorList>
    </citation>
    <scope>NUCLEOTIDE SEQUENCE [LARGE SCALE GENOMIC DNA]</scope>
    <source>
        <strain evidence="3">ING2-E5A</strain>
    </source>
</reference>
<keyword evidence="4" id="KW-1185">Reference proteome</keyword>
<dbReference type="Proteomes" id="UP000178485">
    <property type="component" value="Chromosome i"/>
</dbReference>
<dbReference type="PANTHER" id="PTHR33619">
    <property type="entry name" value="POLYSACCHARIDE EXPORT PROTEIN GFCE-RELATED"/>
    <property type="match status" value="1"/>
</dbReference>
<evidence type="ECO:0000313" key="4">
    <source>
        <dbReference type="Proteomes" id="UP000178485"/>
    </source>
</evidence>
<dbReference type="InterPro" id="IPR049712">
    <property type="entry name" value="Poly_export"/>
</dbReference>
<organism evidence="3 4">
    <name type="scientific">Petrimonas mucosa</name>
    <dbReference type="NCBI Taxonomy" id="1642646"/>
    <lineage>
        <taxon>Bacteria</taxon>
        <taxon>Pseudomonadati</taxon>
        <taxon>Bacteroidota</taxon>
        <taxon>Bacteroidia</taxon>
        <taxon>Bacteroidales</taxon>
        <taxon>Dysgonomonadaceae</taxon>
        <taxon>Petrimonas</taxon>
    </lineage>
</organism>
<dbReference type="KEGG" id="pmuc:ING2E5A_2027"/>
<accession>A0A1G4G8G7</accession>
<dbReference type="EMBL" id="LT608328">
    <property type="protein sequence ID" value="SCM58843.1"/>
    <property type="molecule type" value="Genomic_DNA"/>
</dbReference>
<proteinExistence type="predicted"/>
<keyword evidence="1" id="KW-0732">Signal</keyword>
<evidence type="ECO:0000313" key="3">
    <source>
        <dbReference type="EMBL" id="SCM58843.1"/>
    </source>
</evidence>
<dbReference type="PANTHER" id="PTHR33619:SF3">
    <property type="entry name" value="POLYSACCHARIDE EXPORT PROTEIN GFCE-RELATED"/>
    <property type="match status" value="1"/>
</dbReference>
<name>A0A1G4G8G7_9BACT</name>
<feature type="domain" description="Polysaccharide export protein N-terminal" evidence="2">
    <location>
        <begin position="43"/>
        <end position="139"/>
    </location>
</feature>
<gene>
    <name evidence="3" type="ORF">ING2E5A_2027</name>
</gene>
<evidence type="ECO:0000256" key="1">
    <source>
        <dbReference type="ARBA" id="ARBA00022729"/>
    </source>
</evidence>
<dbReference type="Gene3D" id="3.30.1950.10">
    <property type="entry name" value="wza like domain"/>
    <property type="match status" value="1"/>
</dbReference>
<dbReference type="Pfam" id="PF02563">
    <property type="entry name" value="Poly_export"/>
    <property type="match status" value="1"/>
</dbReference>